<dbReference type="Gene3D" id="3.40.50.410">
    <property type="entry name" value="von Willebrand factor, type A domain"/>
    <property type="match status" value="1"/>
</dbReference>
<feature type="compositionally biased region" description="Polar residues" evidence="3">
    <location>
        <begin position="344"/>
        <end position="354"/>
    </location>
</feature>
<keyword evidence="1" id="KW-0547">Nucleotide-binding</keyword>
<proteinExistence type="predicted"/>
<feature type="compositionally biased region" description="Basic and acidic residues" evidence="3">
    <location>
        <begin position="43"/>
        <end position="53"/>
    </location>
</feature>
<feature type="compositionally biased region" description="Polar residues" evidence="3">
    <location>
        <begin position="410"/>
        <end position="421"/>
    </location>
</feature>
<sequence>MPLRCLRTLMGKCMRGTKAEEEDEQSDNEEDLDKQMGDLGDAEADKLDKRLWGDDDDDEEENDDENKAEEQGHGMDTGESELVAKDDNQDAGNSDKDKKNLKDEAKEEQIEDGRKDKIHEQIDEREYDDNEMDPFHGKQDTQQEPESLDLPDDLNLENDEGKVSGDEKDENGEDGNPFDIDEKPMEINEESKEQEDSEGNSEKEIQESEETEQATEQDNNKEEELQEEGPQETEKEVEEAEEKGEKVPDSAKDTENNENELQTEQGLMPQNDEKPENKVQDSTERMEHETYGKTAEDNLQSDDAAELAGAASEKDEAKQEHGNGYADASQSEGHESKLMARLASQKQSVRNTQSIKRKPGQADDDRTLGDQNEQVHKRLRTMDTASEMGNEDKQAQQNEEADAYEHIKQGAQSYDAQTYDTASKDQEKSQPHKEEQDNSTVQDVEMESKENETLEAVNVEHLKPEEKRSNESITQAGPEESKLDLQGLMVEDVQRKDVEPTNVDKEKHERSTESTIHTAWEFLKEGSAMTPENPEELRRELEKQLEEWQTHPIGDAEEEKAASEMWQRYLLLTGSLSQQLCEQLRLILEPTQAAKLKGDYRTGKRLNMRKVIPYIASQFRKDKIWLRRTKPSKRQYQICLAIDDSASMVDNHSKQLAYEALAVIGNALTLLEVGQIAVYSFGENVKLLHPFHEQFSEQSGSRILNQCKFQQKKTLLAQFLESSVPMFEAAQRLSPGTNPETAQLLIIVSDGRGIFVEGKDRVTNAVKAARNANIFIIFIILDNPMSKDSILDIKVPIFTTPKEMPKMISYMEQFPFPFYIILRDVNSLPETLSDALRQWFELVTTSEYV</sequence>
<feature type="domain" description="VWFA" evidence="4">
    <location>
        <begin position="637"/>
        <end position="836"/>
    </location>
</feature>
<feature type="compositionally biased region" description="Acidic residues" evidence="3">
    <location>
        <begin position="54"/>
        <end position="67"/>
    </location>
</feature>
<evidence type="ECO:0000313" key="6">
    <source>
        <dbReference type="Proteomes" id="UP001162483"/>
    </source>
</evidence>
<feature type="compositionally biased region" description="Basic and acidic residues" evidence="3">
    <location>
        <begin position="446"/>
        <end position="470"/>
    </location>
</feature>
<dbReference type="EMBL" id="CATNWA010015949">
    <property type="protein sequence ID" value="CAI9588336.1"/>
    <property type="molecule type" value="Genomic_DNA"/>
</dbReference>
<keyword evidence="6" id="KW-1185">Reference proteome</keyword>
<organism evidence="5 6">
    <name type="scientific">Staurois parvus</name>
    <dbReference type="NCBI Taxonomy" id="386267"/>
    <lineage>
        <taxon>Eukaryota</taxon>
        <taxon>Metazoa</taxon>
        <taxon>Chordata</taxon>
        <taxon>Craniata</taxon>
        <taxon>Vertebrata</taxon>
        <taxon>Euteleostomi</taxon>
        <taxon>Amphibia</taxon>
        <taxon>Batrachia</taxon>
        <taxon>Anura</taxon>
        <taxon>Neobatrachia</taxon>
        <taxon>Ranoidea</taxon>
        <taxon>Ranidae</taxon>
        <taxon>Staurois</taxon>
    </lineage>
</organism>
<protein>
    <recommendedName>
        <fullName evidence="4">VWFA domain-containing protein</fullName>
    </recommendedName>
</protein>
<evidence type="ECO:0000256" key="2">
    <source>
        <dbReference type="ARBA" id="ARBA00022840"/>
    </source>
</evidence>
<reference evidence="5" key="1">
    <citation type="submission" date="2023-05" db="EMBL/GenBank/DDBJ databases">
        <authorList>
            <person name="Stuckert A."/>
        </authorList>
    </citation>
    <scope>NUCLEOTIDE SEQUENCE</scope>
</reference>
<feature type="compositionally biased region" description="Basic and acidic residues" evidence="3">
    <location>
        <begin position="180"/>
        <end position="191"/>
    </location>
</feature>
<feature type="compositionally biased region" description="Acidic residues" evidence="3">
    <location>
        <begin position="224"/>
        <end position="242"/>
    </location>
</feature>
<feature type="compositionally biased region" description="Acidic residues" evidence="3">
    <location>
        <begin position="20"/>
        <end position="32"/>
    </location>
</feature>
<dbReference type="PANTHER" id="PTHR48103:SF2">
    <property type="entry name" value="MIDASIN"/>
    <property type="match status" value="1"/>
</dbReference>
<dbReference type="PROSITE" id="PS50234">
    <property type="entry name" value="VWFA"/>
    <property type="match status" value="1"/>
</dbReference>
<feature type="compositionally biased region" description="Basic and acidic residues" evidence="3">
    <location>
        <begin position="243"/>
        <end position="255"/>
    </location>
</feature>
<dbReference type="SUPFAM" id="SSF53300">
    <property type="entry name" value="vWA-like"/>
    <property type="match status" value="1"/>
</dbReference>
<feature type="compositionally biased region" description="Basic and acidic residues" evidence="3">
    <location>
        <begin position="360"/>
        <end position="376"/>
    </location>
</feature>
<comment type="caution">
    <text evidence="5">The sequence shown here is derived from an EMBL/GenBank/DDBJ whole genome shotgun (WGS) entry which is preliminary data.</text>
</comment>
<evidence type="ECO:0000256" key="1">
    <source>
        <dbReference type="ARBA" id="ARBA00022741"/>
    </source>
</evidence>
<accession>A0ABN9EWW7</accession>
<feature type="compositionally biased region" description="Acidic residues" evidence="3">
    <location>
        <begin position="146"/>
        <end position="158"/>
    </location>
</feature>
<feature type="compositionally biased region" description="Basic and acidic residues" evidence="3">
    <location>
        <begin position="82"/>
        <end position="124"/>
    </location>
</feature>
<dbReference type="CDD" id="cd01460">
    <property type="entry name" value="vWA_midasin"/>
    <property type="match status" value="1"/>
</dbReference>
<feature type="region of interest" description="Disordered" evidence="3">
    <location>
        <begin position="1"/>
        <end position="483"/>
    </location>
</feature>
<keyword evidence="2" id="KW-0067">ATP-binding</keyword>
<feature type="compositionally biased region" description="Basic and acidic residues" evidence="3">
    <location>
        <begin position="271"/>
        <end position="296"/>
    </location>
</feature>
<evidence type="ECO:0000313" key="5">
    <source>
        <dbReference type="EMBL" id="CAI9588336.1"/>
    </source>
</evidence>
<dbReference type="PANTHER" id="PTHR48103">
    <property type="entry name" value="MIDASIN-RELATED"/>
    <property type="match status" value="1"/>
</dbReference>
<feature type="compositionally biased region" description="Basic and acidic residues" evidence="3">
    <location>
        <begin position="312"/>
        <end position="321"/>
    </location>
</feature>
<dbReference type="InterPro" id="IPR036465">
    <property type="entry name" value="vWFA_dom_sf"/>
</dbReference>
<evidence type="ECO:0000256" key="3">
    <source>
        <dbReference type="SAM" id="MobiDB-lite"/>
    </source>
</evidence>
<name>A0ABN9EWW7_9NEOB</name>
<dbReference type="InterPro" id="IPR002035">
    <property type="entry name" value="VWF_A"/>
</dbReference>
<dbReference type="Proteomes" id="UP001162483">
    <property type="component" value="Unassembled WGS sequence"/>
</dbReference>
<evidence type="ECO:0000259" key="4">
    <source>
        <dbReference type="PROSITE" id="PS50234"/>
    </source>
</evidence>
<dbReference type="SMART" id="SM00327">
    <property type="entry name" value="VWA"/>
    <property type="match status" value="1"/>
</dbReference>
<feature type="compositionally biased region" description="Basic and acidic residues" evidence="3">
    <location>
        <begin position="422"/>
        <end position="436"/>
    </location>
</feature>
<gene>
    <name evidence="5" type="ORF">SPARVUS_LOCUS10737730</name>
</gene>